<protein>
    <submittedName>
        <fullName evidence="3">Thiol:disulfide interchange protein</fullName>
    </submittedName>
</protein>
<reference evidence="3 4" key="1">
    <citation type="submission" date="2018-06" db="EMBL/GenBank/DDBJ databases">
        <authorList>
            <consortium name="Pathogen Informatics"/>
            <person name="Doyle S."/>
        </authorList>
    </citation>
    <scope>NUCLEOTIDE SEQUENCE [LARGE SCALE GENOMIC DNA]</scope>
    <source>
        <strain evidence="3 4">NCTC12121</strain>
    </source>
</reference>
<feature type="signal peptide" evidence="2">
    <location>
        <begin position="1"/>
        <end position="21"/>
    </location>
</feature>
<dbReference type="Proteomes" id="UP000255248">
    <property type="component" value="Unassembled WGS sequence"/>
</dbReference>
<evidence type="ECO:0000313" key="3">
    <source>
        <dbReference type="EMBL" id="STC86934.1"/>
    </source>
</evidence>
<dbReference type="RefSeq" id="WP_232238232.1">
    <property type="nucleotide sequence ID" value="NZ_CP065626.1"/>
</dbReference>
<proteinExistence type="predicted"/>
<keyword evidence="2" id="KW-0732">Signal</keyword>
<dbReference type="InterPro" id="IPR036249">
    <property type="entry name" value="Thioredoxin-like_sf"/>
</dbReference>
<evidence type="ECO:0000313" key="4">
    <source>
        <dbReference type="Proteomes" id="UP000255248"/>
    </source>
</evidence>
<evidence type="ECO:0000256" key="1">
    <source>
        <dbReference type="SAM" id="MobiDB-lite"/>
    </source>
</evidence>
<dbReference type="SUPFAM" id="SSF52833">
    <property type="entry name" value="Thioredoxin-like"/>
    <property type="match status" value="1"/>
</dbReference>
<accession>A0A376DDN8</accession>
<gene>
    <name evidence="3" type="ORF">NCTC12121_01310</name>
</gene>
<dbReference type="Gene3D" id="3.40.30.10">
    <property type="entry name" value="Glutaredoxin"/>
    <property type="match status" value="1"/>
</dbReference>
<dbReference type="Pfam" id="PF13899">
    <property type="entry name" value="Thioredoxin_7"/>
    <property type="match status" value="1"/>
</dbReference>
<evidence type="ECO:0000256" key="2">
    <source>
        <dbReference type="SAM" id="SignalP"/>
    </source>
</evidence>
<sequence>MKTRNAWLLIPALLLSAAVQAATVEKYTEAAFNQARARGVPLLLDVYADWCPVCKRQMRELTPLFTQPAQRATCLYLERRYPEGGVEVVSRQPTEYPEPLPQRPRGAA</sequence>
<organism evidence="3 4">
    <name type="scientific">Edwardsiella hoshinae</name>
    <dbReference type="NCBI Taxonomy" id="93378"/>
    <lineage>
        <taxon>Bacteria</taxon>
        <taxon>Pseudomonadati</taxon>
        <taxon>Pseudomonadota</taxon>
        <taxon>Gammaproteobacteria</taxon>
        <taxon>Enterobacterales</taxon>
        <taxon>Hafniaceae</taxon>
        <taxon>Edwardsiella</taxon>
    </lineage>
</organism>
<dbReference type="EMBL" id="UFXZ01000001">
    <property type="protein sequence ID" value="STC86934.1"/>
    <property type="molecule type" value="Genomic_DNA"/>
</dbReference>
<feature type="chain" id="PRO_5016706233" evidence="2">
    <location>
        <begin position="22"/>
        <end position="108"/>
    </location>
</feature>
<dbReference type="AlphaFoldDB" id="A0A376DDN8"/>
<name>A0A376DDN8_9GAMM</name>
<feature type="region of interest" description="Disordered" evidence="1">
    <location>
        <begin position="88"/>
        <end position="108"/>
    </location>
</feature>